<keyword evidence="2" id="KW-1185">Reference proteome</keyword>
<proteinExistence type="predicted"/>
<dbReference type="STRING" id="42155.A0A0R3RDU3"/>
<evidence type="ECO:0000313" key="3">
    <source>
        <dbReference type="WBParaSite" id="BTMF_0001822101-mRNA-1"/>
    </source>
</evidence>
<name>A0A0R3RDU3_9BILA</name>
<organism evidence="3">
    <name type="scientific">Brugia timori</name>
    <dbReference type="NCBI Taxonomy" id="42155"/>
    <lineage>
        <taxon>Eukaryota</taxon>
        <taxon>Metazoa</taxon>
        <taxon>Ecdysozoa</taxon>
        <taxon>Nematoda</taxon>
        <taxon>Chromadorea</taxon>
        <taxon>Rhabditida</taxon>
        <taxon>Spirurina</taxon>
        <taxon>Spiruromorpha</taxon>
        <taxon>Filarioidea</taxon>
        <taxon>Onchocercidae</taxon>
        <taxon>Brugia</taxon>
    </lineage>
</organism>
<protein>
    <submittedName>
        <fullName evidence="3">Uracil-DNA glycosylase</fullName>
    </submittedName>
</protein>
<sequence>MKIDPKTLRPCSAEIFPRCMQLIEHIKSASDRRTFVERLTEVHEWQPQFGKVRK</sequence>
<reference evidence="1 2" key="2">
    <citation type="submission" date="2018-11" db="EMBL/GenBank/DDBJ databases">
        <authorList>
            <consortium name="Pathogen Informatics"/>
        </authorList>
    </citation>
    <scope>NUCLEOTIDE SEQUENCE [LARGE SCALE GENOMIC DNA]</scope>
</reference>
<reference evidence="3" key="1">
    <citation type="submission" date="2017-02" db="UniProtKB">
        <authorList>
            <consortium name="WormBaseParasite"/>
        </authorList>
    </citation>
    <scope>IDENTIFICATION</scope>
</reference>
<dbReference type="WBParaSite" id="BTMF_0001822101-mRNA-1">
    <property type="protein sequence ID" value="BTMF_0001822101-mRNA-1"/>
    <property type="gene ID" value="BTMF_0001822101"/>
</dbReference>
<dbReference type="EMBL" id="UZAG01023888">
    <property type="protein sequence ID" value="VDO57925.1"/>
    <property type="molecule type" value="Genomic_DNA"/>
</dbReference>
<accession>A0A0R3RDU3</accession>
<dbReference type="AlphaFoldDB" id="A0A0R3RDU3"/>
<gene>
    <name evidence="1" type="ORF">BTMF_LOCUS16179</name>
</gene>
<evidence type="ECO:0000313" key="2">
    <source>
        <dbReference type="Proteomes" id="UP000280834"/>
    </source>
</evidence>
<evidence type="ECO:0000313" key="1">
    <source>
        <dbReference type="EMBL" id="VDO57925.1"/>
    </source>
</evidence>
<dbReference type="Proteomes" id="UP000280834">
    <property type="component" value="Unassembled WGS sequence"/>
</dbReference>